<dbReference type="EMBL" id="BMXF01000001">
    <property type="protein sequence ID" value="GHB54085.1"/>
    <property type="molecule type" value="Genomic_DNA"/>
</dbReference>
<name>A0A8J3D191_9BACT</name>
<dbReference type="Proteomes" id="UP000598271">
    <property type="component" value="Unassembled WGS sequence"/>
</dbReference>
<evidence type="ECO:0000313" key="3">
    <source>
        <dbReference type="EMBL" id="GHB54085.1"/>
    </source>
</evidence>
<sequence>MKFNPIFFVIALSLGSTILHAQNLKFSEEPGAFMVEAKKVMQDSRNPLYAKTAAELDTIWMSTPSAAQQTQFATIMRNMAAKGQKAGPIFYLLMRNFRTVLTQPEADVNGFLATLGRASELYDGKTFQKVLENMQLLLEKRQLYSSNFNKLYVVAGSYRFRFDDSKPDQDAPGATAPANDGWDTPSDTAALVMTSTEPLPTITGALLDLKDAAFAMVSGGDSAVFGPSTGALSLRGGTFVGKGGKFDWTVAGDPSTFAEFTDYSFNVVNPRLNVDNAMLHDKARLQKPVQGVFEFKATRRPAGKPTTFPRFVSRKNDAVLSNTRKSMTYKGGFSLVGTTVYSTSLTGEPAQLYVTYQDKPSFRAASKRFVLTDSTVSAKVAEFSLPLGRDSVYHPGVRFRYSDDAGQLRLERADGTPYAALPYVDTYHKMNIWAEALRWDFPKEQAEFYMIVGKKEVPARLESFDYFRKQRFSGITEDFGFQPLLMAANYVQTKKVQSFSPYDLATQYRQDAAIMRNALETLALDGYFDSNPEADQFRLSKKGVMYILANLEKSDYDNFQIISQYQTNGENANASISLKDTLLTVRGVERFVVSDSLKIMAVPSDKKVVIGRGRDFTVNGQLKSANFRFTGSGLKFNYDQFFVNLNQVDSITYTPQDKYAKGMTGEVGGHVKYEKGGTFYLSDPKNKSGMQKGGKSPRLVIPEGMTVFFDQEIRKDLKYNREVFFKIPKLDYDSLDKRDVVFTGTFNSDGILPPIKTTLKSMEDNSLGFEYKSTEAMKLYQGKSTLKLTEPLVMDNTGLRAAGTLAHLAAVLPAQEMLLTTDSLLASGSEASIKEATIGKGYFPKVELKNYSLRWFPKVDSMFVVTKGNAFNFYAGTTQLEGGLLLRSAGLYGQGELKRKDSELISQDIKFNKEGFVANKSQFTVTAGQEKSFRPILLGKNVDVDFNIAKNSVEMTTTDTGFGTDSSSLEFPYASYRTSINKARWNIANKTIAMQGDVANSTFSATAPDQEGLAFNGSAALYEIEKMTLNVSGVPYIKTADVKIIPNKGVVSIRKNGEMTEFKNARIEIDTLNSSHRLKDANIRISSRNRFEGSATYQYVTSRKDTFNIKMGNFELHEIGAAVADNSKKSKKPVGTDTRSAGYYTTARARVTEDDKFQLAPRMQYKGDVNLIAYEPALQLDGLIRPALKPRPDLSSSWITFKEDGTDSTGIISIKVNKDLKNEVDQPLFAGLHYRSGGGMYLSFLSPKFTERDQDIYTAKGNLRYDEESKAFVIMPPPGADSLVNEENAFVFDDQKGVASFRGPLQITEPALGRAAGQVDVQVDSARYEFNTLLMLNLPALTPIATELAAKIVQTNLDEQNSDPAEDDQDRLMSKVAAIVGQKAADEYLTKIAAGYKPLFEASPELGASMVLSNLNLRWSDVHGAYFSMGPIGMSNLSRNDINAQMEGQFELRRTDVGDEFSLYLELSPDVWFFMDYAQKQLGIVSSDVNFNDQIMAKSQNAKIKDGELIPLGFEEKNLFLDRFSDFYQPALKKARIAKAAAAKKDAKKKAEKKKAEATEGF</sequence>
<keyword evidence="2" id="KW-0732">Signal</keyword>
<evidence type="ECO:0000256" key="2">
    <source>
        <dbReference type="SAM" id="SignalP"/>
    </source>
</evidence>
<keyword evidence="4" id="KW-1185">Reference proteome</keyword>
<organism evidence="3 4">
    <name type="scientific">Persicitalea jodogahamensis</name>
    <dbReference type="NCBI Taxonomy" id="402147"/>
    <lineage>
        <taxon>Bacteria</taxon>
        <taxon>Pseudomonadati</taxon>
        <taxon>Bacteroidota</taxon>
        <taxon>Cytophagia</taxon>
        <taxon>Cytophagales</taxon>
        <taxon>Spirosomataceae</taxon>
        <taxon>Persicitalea</taxon>
    </lineage>
</organism>
<accession>A0A8J3D191</accession>
<comment type="caution">
    <text evidence="3">The sequence shown here is derived from an EMBL/GenBank/DDBJ whole genome shotgun (WGS) entry which is preliminary data.</text>
</comment>
<dbReference type="RefSeq" id="WP_189562663.1">
    <property type="nucleotide sequence ID" value="NZ_BMXF01000001.1"/>
</dbReference>
<protein>
    <submittedName>
        <fullName evidence="3">Uncharacterized protein</fullName>
    </submittedName>
</protein>
<gene>
    <name evidence="3" type="ORF">GCM10007390_03780</name>
</gene>
<reference evidence="3 4" key="1">
    <citation type="journal article" date="2014" name="Int. J. Syst. Evol. Microbiol.">
        <title>Complete genome sequence of Corynebacterium casei LMG S-19264T (=DSM 44701T), isolated from a smear-ripened cheese.</title>
        <authorList>
            <consortium name="US DOE Joint Genome Institute (JGI-PGF)"/>
            <person name="Walter F."/>
            <person name="Albersmeier A."/>
            <person name="Kalinowski J."/>
            <person name="Ruckert C."/>
        </authorList>
    </citation>
    <scope>NUCLEOTIDE SEQUENCE [LARGE SCALE GENOMIC DNA]</scope>
    <source>
        <strain evidence="3 4">KCTC 12866</strain>
    </source>
</reference>
<feature type="region of interest" description="Disordered" evidence="1">
    <location>
        <begin position="166"/>
        <end position="187"/>
    </location>
</feature>
<evidence type="ECO:0000313" key="4">
    <source>
        <dbReference type="Proteomes" id="UP000598271"/>
    </source>
</evidence>
<proteinExistence type="predicted"/>
<feature type="chain" id="PRO_5035237619" evidence="2">
    <location>
        <begin position="22"/>
        <end position="1562"/>
    </location>
</feature>
<evidence type="ECO:0000256" key="1">
    <source>
        <dbReference type="SAM" id="MobiDB-lite"/>
    </source>
</evidence>
<feature type="signal peptide" evidence="2">
    <location>
        <begin position="1"/>
        <end position="21"/>
    </location>
</feature>